<dbReference type="PANTHER" id="PTHR30126">
    <property type="entry name" value="HTH-TYPE TRANSCRIPTIONAL REGULATOR"/>
    <property type="match status" value="1"/>
</dbReference>
<evidence type="ECO:0000313" key="6">
    <source>
        <dbReference type="EMBL" id="KZB64491.1"/>
    </source>
</evidence>
<evidence type="ECO:0000313" key="7">
    <source>
        <dbReference type="Proteomes" id="UP000076335"/>
    </source>
</evidence>
<protein>
    <submittedName>
        <fullName evidence="6">LysR family transcriptional regulator</fullName>
    </submittedName>
</protein>
<dbReference type="Gene3D" id="3.40.190.290">
    <property type="match status" value="1"/>
</dbReference>
<evidence type="ECO:0000256" key="2">
    <source>
        <dbReference type="ARBA" id="ARBA00023015"/>
    </source>
</evidence>
<accession>A0A154L4V1</accession>
<dbReference type="GO" id="GO:0000976">
    <property type="term" value="F:transcription cis-regulatory region binding"/>
    <property type="evidence" value="ECO:0007669"/>
    <property type="project" value="TreeGrafter"/>
</dbReference>
<gene>
    <name evidence="6" type="ORF">AUP42_00860</name>
</gene>
<dbReference type="PROSITE" id="PS50931">
    <property type="entry name" value="HTH_LYSR"/>
    <property type="match status" value="1"/>
</dbReference>
<dbReference type="Proteomes" id="UP000076335">
    <property type="component" value="Unassembled WGS sequence"/>
</dbReference>
<dbReference type="RefSeq" id="WP_062951753.1">
    <property type="nucleotide sequence ID" value="NZ_LPVY01000012.1"/>
</dbReference>
<comment type="caution">
    <text evidence="6">The sequence shown here is derived from an EMBL/GenBank/DDBJ whole genome shotgun (WGS) entry which is preliminary data.</text>
</comment>
<dbReference type="OrthoDB" id="196624at2"/>
<dbReference type="PRINTS" id="PR00039">
    <property type="entry name" value="HTHLYSR"/>
</dbReference>
<dbReference type="PANTHER" id="PTHR30126:SF91">
    <property type="entry name" value="LYSR FAMILY TRANSCRIPTIONAL REGULATOR"/>
    <property type="match status" value="1"/>
</dbReference>
<dbReference type="Pfam" id="PF00126">
    <property type="entry name" value="HTH_1"/>
    <property type="match status" value="1"/>
</dbReference>
<keyword evidence="2" id="KW-0805">Transcription regulation</keyword>
<organism evidence="6 7">
    <name type="scientific">Thalassospira lucentensis</name>
    <dbReference type="NCBI Taxonomy" id="168935"/>
    <lineage>
        <taxon>Bacteria</taxon>
        <taxon>Pseudomonadati</taxon>
        <taxon>Pseudomonadota</taxon>
        <taxon>Alphaproteobacteria</taxon>
        <taxon>Rhodospirillales</taxon>
        <taxon>Thalassospiraceae</taxon>
        <taxon>Thalassospira</taxon>
    </lineage>
</organism>
<dbReference type="Pfam" id="PF03466">
    <property type="entry name" value="LysR_substrate"/>
    <property type="match status" value="1"/>
</dbReference>
<evidence type="ECO:0000256" key="1">
    <source>
        <dbReference type="ARBA" id="ARBA00009437"/>
    </source>
</evidence>
<dbReference type="SUPFAM" id="SSF46785">
    <property type="entry name" value="Winged helix' DNA-binding domain"/>
    <property type="match status" value="1"/>
</dbReference>
<proteinExistence type="inferred from homology"/>
<evidence type="ECO:0000256" key="3">
    <source>
        <dbReference type="ARBA" id="ARBA00023125"/>
    </source>
</evidence>
<dbReference type="InterPro" id="IPR036390">
    <property type="entry name" value="WH_DNA-bd_sf"/>
</dbReference>
<dbReference type="EMBL" id="LPVY01000012">
    <property type="protein sequence ID" value="KZB64491.1"/>
    <property type="molecule type" value="Genomic_DNA"/>
</dbReference>
<dbReference type="FunFam" id="1.10.10.10:FF:000001">
    <property type="entry name" value="LysR family transcriptional regulator"/>
    <property type="match status" value="1"/>
</dbReference>
<dbReference type="Gene3D" id="1.10.10.10">
    <property type="entry name" value="Winged helix-like DNA-binding domain superfamily/Winged helix DNA-binding domain"/>
    <property type="match status" value="1"/>
</dbReference>
<evidence type="ECO:0000259" key="5">
    <source>
        <dbReference type="PROSITE" id="PS50931"/>
    </source>
</evidence>
<dbReference type="InterPro" id="IPR000847">
    <property type="entry name" value="LysR_HTH_N"/>
</dbReference>
<evidence type="ECO:0000256" key="4">
    <source>
        <dbReference type="ARBA" id="ARBA00023163"/>
    </source>
</evidence>
<sequence>MLDGLTLDQMRVLIAVAETGSFRAAAKRLGRVQSAISHAIGNLETELGICLFDRSGHRPTLTVEGQTLLADARAVLLKTDALRARARGMEQGVELELRIVVDTLFPLPEIGAALLAMRNAFPTVSVNLSVLPLGGPVSALDQKKCDLAITVGEEFRNPHIEAEAVGTTAMIAVVAATHPLAHDIRGDTLLPQTALAEHLQIVIEDPTPLSDGTDIGVLSPGTWRVGSLDVKHSLILSGLGWGRMPFWRISQDLEDGRLIRVPAASFGKDGETLLHCYLLHRTDQTMGPAARLLRREILARTQSNL</sequence>
<comment type="similarity">
    <text evidence="1">Belongs to the LysR transcriptional regulatory family.</text>
</comment>
<dbReference type="InterPro" id="IPR005119">
    <property type="entry name" value="LysR_subst-bd"/>
</dbReference>
<dbReference type="GO" id="GO:0003700">
    <property type="term" value="F:DNA-binding transcription factor activity"/>
    <property type="evidence" value="ECO:0007669"/>
    <property type="project" value="InterPro"/>
</dbReference>
<dbReference type="AlphaFoldDB" id="A0A154L4V1"/>
<reference evidence="6 7" key="1">
    <citation type="submission" date="2015-12" db="EMBL/GenBank/DDBJ databases">
        <title>Genome sequence of Thalassospira lucentensis MCCC 1A02072.</title>
        <authorList>
            <person name="Lu L."/>
            <person name="Lai Q."/>
            <person name="Shao Z."/>
            <person name="Qian P."/>
        </authorList>
    </citation>
    <scope>NUCLEOTIDE SEQUENCE [LARGE SCALE GENOMIC DNA]</scope>
    <source>
        <strain evidence="6 7">MCCC 1A02072</strain>
    </source>
</reference>
<name>A0A154L4V1_9PROT</name>
<feature type="domain" description="HTH lysR-type" evidence="5">
    <location>
        <begin position="5"/>
        <end position="62"/>
    </location>
</feature>
<dbReference type="SUPFAM" id="SSF53850">
    <property type="entry name" value="Periplasmic binding protein-like II"/>
    <property type="match status" value="1"/>
</dbReference>
<dbReference type="InterPro" id="IPR036388">
    <property type="entry name" value="WH-like_DNA-bd_sf"/>
</dbReference>
<keyword evidence="4" id="KW-0804">Transcription</keyword>
<keyword evidence="3" id="KW-0238">DNA-binding</keyword>